<dbReference type="Pfam" id="PF00364">
    <property type="entry name" value="Biotin_lipoyl"/>
    <property type="match status" value="1"/>
</dbReference>
<evidence type="ECO:0000259" key="22">
    <source>
        <dbReference type="PROSITE" id="PS50980"/>
    </source>
</evidence>
<dbReference type="PROSITE" id="PS00188">
    <property type="entry name" value="BIOTIN"/>
    <property type="match status" value="1"/>
</dbReference>
<keyword evidence="26" id="KW-1185">Reference proteome</keyword>
<evidence type="ECO:0000259" key="23">
    <source>
        <dbReference type="PROSITE" id="PS50989"/>
    </source>
</evidence>
<dbReference type="NCBIfam" id="NF006761">
    <property type="entry name" value="PRK09282.1"/>
    <property type="match status" value="1"/>
</dbReference>
<evidence type="ECO:0000256" key="17">
    <source>
        <dbReference type="ARBA" id="ARBA00049152"/>
    </source>
</evidence>
<evidence type="ECO:0000256" key="20">
    <source>
        <dbReference type="SAM" id="SignalP"/>
    </source>
</evidence>
<evidence type="ECO:0000256" key="11">
    <source>
        <dbReference type="ARBA" id="ARBA00022832"/>
    </source>
</evidence>
<evidence type="ECO:0000313" key="26">
    <source>
        <dbReference type="Proteomes" id="UP000186817"/>
    </source>
</evidence>
<feature type="chain" id="PRO_5012480642" description="Acetyl-coenzyme A carboxylase carboxyl transferase subunits beta/alpha" evidence="20">
    <location>
        <begin position="19"/>
        <end position="1835"/>
    </location>
</feature>
<dbReference type="UniPathway" id="UPA00655">
    <property type="reaction ID" value="UER00711"/>
</dbReference>
<gene>
    <name evidence="25" type="primary">pyc</name>
    <name evidence="25" type="ORF">AK812_SmicGene41212</name>
</gene>
<evidence type="ECO:0000256" key="5">
    <source>
        <dbReference type="ARBA" id="ARBA00011664"/>
    </source>
</evidence>
<sequence>MVADKWFLFLNVVALAHASSPACEDAPLVQLKASLPMDEKAERECSPDDLGCMAREEACSLAKQMASDWPLQYANMRQTYLELKDVCAGRPLNPTDTPEEPLDVPGTNPEVLSNLSTASADFECSDPAACITNVVKYESDNPGAKWAMKSGKLAAKFAVDTLKEILKTGKLIGLNGVIAFAFIGAIISAFFPGAGGLPVNPCTFAEAKDWGRCVWEQVKPFVQEFVEDQLDDAFGDLWDATINGYKTRLWALNATVYHNSKLYPNGTIEEMSNATRDRMYEDLKEVHDAMLGSVELFLKDRAIKTTAGAYLSQFASLHFSVITNLLGSLKYRTAGDRYVFQTVLACYARRVYERATAAFKSRMSAVEAHEEDHGWAECCWFNEVCAECHFLSGWFKDTWKLSCDWKNSGYHTGCVATLCLFAPDFFAMSMARDCYQRHREAVANQSVIDLHITSRQRTCREGQPEGCVNASIVASAAHLQLAFGINLMSAPCAGVVNFIQKHVYQASLSIRKVSRPRVLVHVPENRARTERAHEQEPEVYFLHTSDKLQGACAAFSLSARADREVSEPLVSVDRTCMAVNQMPSAEEGQLLWPEVGSSDFLKFDFGGTAYESELQKNQARAKNLSAIKCMVKTLGPKGSSDEALGVRVMWMEHDFAFFGGSLGCAEGEKLTRGFEYAKQHGLPVVVKCASGGARMHEGTLSLMQMAKISCAVAALGSAGLPFLTLLVDPCYGGVSASYAMQADVRIGAARGRLGFSGPQVILNTQFSMHQDSYDRACPDEFQSNEFGLHHGVVDVVVPAEDMESMAWQVLSVLAAKPMRPPSTSTKITEFASGNPDYLKSRRLDRYDSTDILKQLSVRFIDLGGDGKGPHGLDKCLRCGLATLQSGRSVVVMRCCKGHTPVDREKHNHAMPAPAGYRTALRFFDLAERFGLPVVTLVDTVGAWPSFAAEMAGQSEAIATNLTKMGGLKVPIVTIIVGEGGSGGALAIAMGNKIGMLSKAYYSTITPEGAASILGRYKDDDHKKVQFPEDCMALASKQNIYAPQLKELGVIDEVIWEKDGEDCNDFPATMSNISTFVEASLQELADMDQSKLVEQRYQKFRNMGKFKEYSPEEREKLTSAPAEHKSKRQRSVPTPPKLLTFLTEQTLKGDSSFFKGKGPKDCPRNCYLKVEPEPAAAAQRNAKQILDEEGPEAMAKWVRATSKERILLTDTTLRDAHQSLVATRMRTADMLKAAPEMSKHLHQYFSLECWGGATFDVAYRFLNEDAFRRLEELRAAVPNICTQMLLRGANGVGYKSYPDNVVEEFVRQAATSGMDVFRIFDCFNDVEQMKVSINAVRKMNKVAEIAMCFTGDFLSPDEKIYTLDYYKDLCQRCVDAGAHMIAIKDMAGLLRPAHAAPMIQVIRSVTDLPIHFHTHNTSSAQLATLHAMADAGCDIVDGCFAAFADGTSQPSLNAFLATMEGRPRDPKINYRKLEGLDAYWSSVRDMYSPFESGMKAMTARVFQHQVPGGQYSNMYAQCHALGGDNWDHILQMYADVNMWCGDIVKVTPSSKAVGDIALFLVKQGITPNDFDNLPKMQALHWPQSAIELARGEMGTPHFGFPRRMQDAILKGQLKPMEGRPGDTLAPEDFDKVKAAMKAEFGTEPTSEDMNAFLMYPGVFRDYMKHLAKVGPLATCLPTGAFFYGLTVHETIEFEVPGPNVVEAEAQANAALPRTKASITLNRVGPLEHDFMRTCEWLVDGVAYQVSIYDPPPGAASYKGPMADPSKKSHVACPLPGVIKTSIKEGAEVKKDDLLFTVVAMKMEVLVRAPADCTILEVCIAVDDEVVDGALLAKLEL</sequence>
<comment type="similarity">
    <text evidence="4">In the N-terminal section; belongs to the AccD/PCCB family.</text>
</comment>
<keyword evidence="10" id="KW-0547">Nucleotide-binding</keyword>
<keyword evidence="20" id="KW-0732">Signal</keyword>
<evidence type="ECO:0000259" key="24">
    <source>
        <dbReference type="PROSITE" id="PS50991"/>
    </source>
</evidence>
<evidence type="ECO:0000256" key="4">
    <source>
        <dbReference type="ARBA" id="ARBA00010284"/>
    </source>
</evidence>
<dbReference type="PROSITE" id="PS50980">
    <property type="entry name" value="COA_CT_NTER"/>
    <property type="match status" value="1"/>
</dbReference>
<dbReference type="Gene3D" id="3.20.20.70">
    <property type="entry name" value="Aldolase class I"/>
    <property type="match status" value="1"/>
</dbReference>
<dbReference type="PROSITE" id="PS50968">
    <property type="entry name" value="BIOTINYL_LIPOYL"/>
    <property type="match status" value="1"/>
</dbReference>
<dbReference type="OMA" id="CICFTGD"/>
<evidence type="ECO:0000256" key="9">
    <source>
        <dbReference type="ARBA" id="ARBA00022516"/>
    </source>
</evidence>
<dbReference type="SUPFAM" id="SSF89000">
    <property type="entry name" value="post-HMGL domain-like"/>
    <property type="match status" value="1"/>
</dbReference>
<dbReference type="Pfam" id="PF03255">
    <property type="entry name" value="ACCA"/>
    <property type="match status" value="1"/>
</dbReference>
<feature type="domain" description="CoA carboxyltransferase C-terminal" evidence="23">
    <location>
        <begin position="797"/>
        <end position="1082"/>
    </location>
</feature>
<dbReference type="InterPro" id="IPR055268">
    <property type="entry name" value="PCB-like"/>
</dbReference>
<keyword evidence="11" id="KW-0276">Fatty acid metabolism</keyword>
<keyword evidence="25" id="KW-0670">Pyruvate</keyword>
<dbReference type="PROSITE" id="PS50989">
    <property type="entry name" value="COA_CT_CTER"/>
    <property type="match status" value="1"/>
</dbReference>
<dbReference type="SUPFAM" id="SSF51569">
    <property type="entry name" value="Aldolase"/>
    <property type="match status" value="1"/>
</dbReference>
<dbReference type="GO" id="GO:0016743">
    <property type="term" value="F:carboxyl- or carbamoyltransferase activity"/>
    <property type="evidence" value="ECO:0007669"/>
    <property type="project" value="InterPro"/>
</dbReference>
<evidence type="ECO:0000256" key="6">
    <source>
        <dbReference type="ARBA" id="ARBA00011842"/>
    </source>
</evidence>
<dbReference type="GO" id="GO:0006633">
    <property type="term" value="P:fatty acid biosynthetic process"/>
    <property type="evidence" value="ECO:0007669"/>
    <property type="project" value="UniProtKB-KW"/>
</dbReference>
<evidence type="ECO:0000256" key="12">
    <source>
        <dbReference type="ARBA" id="ARBA00022840"/>
    </source>
</evidence>
<dbReference type="EC" id="2.1.3.15" evidence="7"/>
<protein>
    <recommendedName>
        <fullName evidence="8">Acetyl-coenzyme A carboxylase carboxyl transferase subunits beta/alpha</fullName>
        <ecNumber evidence="7">2.1.3.15</ecNumber>
    </recommendedName>
</protein>
<dbReference type="InterPro" id="IPR001095">
    <property type="entry name" value="Acetyl_CoA_COase_a_su"/>
</dbReference>
<dbReference type="InterPro" id="IPR000089">
    <property type="entry name" value="Biotin_lipoyl"/>
</dbReference>
<comment type="subunit">
    <text evidence="6">Acetyl-CoA carboxylase is a heterohexamer composed of biotin carboxyl carrier protein, biotin carboxylase and 2 subunits each of ACCase subunit alpha and ACCase plastid-coded subunit beta (accD).</text>
</comment>
<dbReference type="InterPro" id="IPR029045">
    <property type="entry name" value="ClpP/crotonase-like_dom_sf"/>
</dbReference>
<dbReference type="PRINTS" id="PR01070">
    <property type="entry name" value="ACCCTRFRASEB"/>
</dbReference>
<evidence type="ECO:0000256" key="8">
    <source>
        <dbReference type="ARBA" id="ARBA00018312"/>
    </source>
</evidence>
<feature type="compositionally biased region" description="Basic and acidic residues" evidence="18">
    <location>
        <begin position="1107"/>
        <end position="1116"/>
    </location>
</feature>
<proteinExistence type="inferred from homology"/>
<dbReference type="InterPro" id="IPR011053">
    <property type="entry name" value="Single_hybrid_motif"/>
</dbReference>
<dbReference type="InterPro" id="IPR011763">
    <property type="entry name" value="COA_CT_C"/>
</dbReference>
<dbReference type="InterPro" id="IPR001882">
    <property type="entry name" value="Biotin_BS"/>
</dbReference>
<dbReference type="CDD" id="cd07937">
    <property type="entry name" value="DRE_TIM_PC_TC_5S"/>
    <property type="match status" value="1"/>
</dbReference>
<dbReference type="GO" id="GO:2001295">
    <property type="term" value="P:malonyl-CoA biosynthetic process"/>
    <property type="evidence" value="ECO:0007669"/>
    <property type="project" value="UniProtKB-UniPathway"/>
</dbReference>
<feature type="domain" description="Lipoyl-binding" evidence="21">
    <location>
        <begin position="1757"/>
        <end position="1834"/>
    </location>
</feature>
<dbReference type="FunFam" id="3.20.20.70:FF:000033">
    <property type="entry name" value="Pyruvate carboxylase"/>
    <property type="match status" value="1"/>
</dbReference>
<organism evidence="25 26">
    <name type="scientific">Symbiodinium microadriaticum</name>
    <name type="common">Dinoflagellate</name>
    <name type="synonym">Zooxanthella microadriatica</name>
    <dbReference type="NCBI Taxonomy" id="2951"/>
    <lineage>
        <taxon>Eukaryota</taxon>
        <taxon>Sar</taxon>
        <taxon>Alveolata</taxon>
        <taxon>Dinophyceae</taxon>
        <taxon>Suessiales</taxon>
        <taxon>Symbiodiniaceae</taxon>
        <taxon>Symbiodinium</taxon>
    </lineage>
</organism>
<feature type="domain" description="CoA carboxyltransferase N-terminal" evidence="22">
    <location>
        <begin position="654"/>
        <end position="828"/>
    </location>
</feature>
<dbReference type="PROSITE" id="PS50991">
    <property type="entry name" value="PYR_CT"/>
    <property type="match status" value="1"/>
</dbReference>
<dbReference type="CDD" id="cd06850">
    <property type="entry name" value="biotinyl_domain"/>
    <property type="match status" value="1"/>
</dbReference>
<dbReference type="InterPro" id="IPR000891">
    <property type="entry name" value="PYR_CT"/>
</dbReference>
<evidence type="ECO:0000256" key="18">
    <source>
        <dbReference type="SAM" id="MobiDB-lite"/>
    </source>
</evidence>
<dbReference type="Gene3D" id="2.40.50.100">
    <property type="match status" value="1"/>
</dbReference>
<evidence type="ECO:0000256" key="2">
    <source>
        <dbReference type="ARBA" id="ARBA00004496"/>
    </source>
</evidence>
<dbReference type="GO" id="GO:0004736">
    <property type="term" value="F:pyruvate carboxylase activity"/>
    <property type="evidence" value="ECO:0007669"/>
    <property type="project" value="TreeGrafter"/>
</dbReference>
<evidence type="ECO:0000256" key="15">
    <source>
        <dbReference type="ARBA" id="ARBA00023267"/>
    </source>
</evidence>
<dbReference type="InterPro" id="IPR000438">
    <property type="entry name" value="Acetyl_CoA_COase_Trfase_b_su"/>
</dbReference>
<dbReference type="SUPFAM" id="SSF51230">
    <property type="entry name" value="Single hybrid motif"/>
    <property type="match status" value="1"/>
</dbReference>
<feature type="domain" description="Pyruvate carboxyltransferase" evidence="24">
    <location>
        <begin position="1205"/>
        <end position="1473"/>
    </location>
</feature>
<comment type="similarity">
    <text evidence="3">In the C-terminal section; belongs to the AccA family.</text>
</comment>
<evidence type="ECO:0000256" key="3">
    <source>
        <dbReference type="ARBA" id="ARBA00006276"/>
    </source>
</evidence>
<dbReference type="SUPFAM" id="SSF52096">
    <property type="entry name" value="ClpP/crotonase"/>
    <property type="match status" value="2"/>
</dbReference>
<comment type="subunit">
    <text evidence="5">Acetyl-CoA carboxylase is a heterotetramer composed of biotin carboxyl carrier protein (AccB), biotin carboxylase (AccC) and two subunits of ACCase subunit beta/alpha.</text>
</comment>
<dbReference type="GO" id="GO:0005524">
    <property type="term" value="F:ATP binding"/>
    <property type="evidence" value="ECO:0007669"/>
    <property type="project" value="UniProtKB-KW"/>
</dbReference>
<dbReference type="InterPro" id="IPR003379">
    <property type="entry name" value="Carboxylase_cons_dom"/>
</dbReference>
<keyword evidence="13" id="KW-0443">Lipid metabolism</keyword>
<dbReference type="Pfam" id="PF00682">
    <property type="entry name" value="HMGL-like"/>
    <property type="match status" value="1"/>
</dbReference>
<feature type="transmembrane region" description="Helical" evidence="19">
    <location>
        <begin position="171"/>
        <end position="191"/>
    </location>
</feature>
<keyword evidence="19" id="KW-0812">Transmembrane</keyword>
<keyword evidence="19" id="KW-1133">Transmembrane helix</keyword>
<comment type="caution">
    <text evidence="25">The sequence shown here is derived from an EMBL/GenBank/DDBJ whole genome shotgun (WGS) entry which is preliminary data.</text>
</comment>
<evidence type="ECO:0000256" key="1">
    <source>
        <dbReference type="ARBA" id="ARBA00001947"/>
    </source>
</evidence>
<evidence type="ECO:0000256" key="10">
    <source>
        <dbReference type="ARBA" id="ARBA00022741"/>
    </source>
</evidence>
<feature type="region of interest" description="Disordered" evidence="18">
    <location>
        <begin position="1107"/>
        <end position="1132"/>
    </location>
</feature>
<comment type="function">
    <text evidence="16">Component of the acetyl coenzyme A carboxylase (ACC) complex. Biotin carboxylase (BC) catalyzes the carboxylation of biotin on its carrier protein (BCCP) and then the CO(2) group is transferred by the transcarboxylase to acetyl-CoA to form malonyl-CoA.</text>
</comment>
<dbReference type="GO" id="GO:0090729">
    <property type="term" value="F:toxin activity"/>
    <property type="evidence" value="ECO:0007669"/>
    <property type="project" value="InterPro"/>
</dbReference>
<accession>A0A1Q9C6P9</accession>
<dbReference type="PANTHER" id="PTHR43778">
    <property type="entry name" value="PYRUVATE CARBOXYLASE"/>
    <property type="match status" value="1"/>
</dbReference>
<evidence type="ECO:0000256" key="7">
    <source>
        <dbReference type="ARBA" id="ARBA00011883"/>
    </source>
</evidence>
<comment type="catalytic activity">
    <reaction evidence="17">
        <text>N(6)-carboxybiotinyl-L-lysyl-[protein] + acetyl-CoA = N(6)-biotinyl-L-lysyl-[protein] + malonyl-CoA</text>
        <dbReference type="Rhea" id="RHEA:54728"/>
        <dbReference type="Rhea" id="RHEA-COMP:10505"/>
        <dbReference type="Rhea" id="RHEA-COMP:10506"/>
        <dbReference type="ChEBI" id="CHEBI:57288"/>
        <dbReference type="ChEBI" id="CHEBI:57384"/>
        <dbReference type="ChEBI" id="CHEBI:83144"/>
        <dbReference type="ChEBI" id="CHEBI:83145"/>
        <dbReference type="EC" id="2.1.3.15"/>
    </reaction>
</comment>
<dbReference type="Gene3D" id="1.20.190.10">
    <property type="entry name" value="Pesticidal crystal protein, N-terminal domain"/>
    <property type="match status" value="1"/>
</dbReference>
<dbReference type="PANTHER" id="PTHR43778:SF2">
    <property type="entry name" value="PYRUVATE CARBOXYLASE, MITOCHONDRIAL"/>
    <property type="match status" value="1"/>
</dbReference>
<dbReference type="GO" id="GO:0003989">
    <property type="term" value="F:acetyl-CoA carboxylase activity"/>
    <property type="evidence" value="ECO:0007669"/>
    <property type="project" value="InterPro"/>
</dbReference>
<dbReference type="Gene3D" id="3.90.226.10">
    <property type="entry name" value="2-enoyl-CoA Hydratase, Chain A, domain 1"/>
    <property type="match status" value="2"/>
</dbReference>
<evidence type="ECO:0000256" key="13">
    <source>
        <dbReference type="ARBA" id="ARBA00023098"/>
    </source>
</evidence>
<name>A0A1Q9C6P9_SYMMI</name>
<evidence type="ECO:0000256" key="16">
    <source>
        <dbReference type="ARBA" id="ARBA00025280"/>
    </source>
</evidence>
<evidence type="ECO:0000259" key="21">
    <source>
        <dbReference type="PROSITE" id="PS50968"/>
    </source>
</evidence>
<keyword evidence="9" id="KW-0444">Lipid biosynthesis</keyword>
<comment type="subcellular location">
    <subcellularLocation>
        <location evidence="2">Cytoplasm</location>
    </subcellularLocation>
</comment>
<evidence type="ECO:0000313" key="25">
    <source>
        <dbReference type="EMBL" id="OLP78591.1"/>
    </source>
</evidence>
<keyword evidence="14" id="KW-0275">Fatty acid biosynthesis</keyword>
<dbReference type="InterPro" id="IPR011762">
    <property type="entry name" value="COA_CT_N"/>
</dbReference>
<reference evidence="25 26" key="1">
    <citation type="submission" date="2016-02" db="EMBL/GenBank/DDBJ databases">
        <title>Genome analysis of coral dinoflagellate symbionts highlights evolutionary adaptations to a symbiotic lifestyle.</title>
        <authorList>
            <person name="Aranda M."/>
            <person name="Li Y."/>
            <person name="Liew Y.J."/>
            <person name="Baumgarten S."/>
            <person name="Simakov O."/>
            <person name="Wilson M."/>
            <person name="Piel J."/>
            <person name="Ashoor H."/>
            <person name="Bougouffa S."/>
            <person name="Bajic V.B."/>
            <person name="Ryu T."/>
            <person name="Ravasi T."/>
            <person name="Bayer T."/>
            <person name="Micklem G."/>
            <person name="Kim H."/>
            <person name="Bhak J."/>
            <person name="Lajeunesse T.C."/>
            <person name="Voolstra C.R."/>
        </authorList>
    </citation>
    <scope>NUCLEOTIDE SEQUENCE [LARGE SCALE GENOMIC DNA]</scope>
    <source>
        <strain evidence="25 26">CCMP2467</strain>
    </source>
</reference>
<evidence type="ECO:0000256" key="19">
    <source>
        <dbReference type="SAM" id="Phobius"/>
    </source>
</evidence>
<dbReference type="Proteomes" id="UP000186817">
    <property type="component" value="Unassembled WGS sequence"/>
</dbReference>
<keyword evidence="12" id="KW-0067">ATP-binding</keyword>
<dbReference type="InterPro" id="IPR034733">
    <property type="entry name" value="AcCoA_carboxyl_beta"/>
</dbReference>
<dbReference type="InterPro" id="IPR013785">
    <property type="entry name" value="Aldolase_TIM"/>
</dbReference>
<dbReference type="OrthoDB" id="196847at2759"/>
<dbReference type="Pfam" id="PF01039">
    <property type="entry name" value="Carboxyl_trans"/>
    <property type="match status" value="1"/>
</dbReference>
<dbReference type="EMBL" id="LSRX01001591">
    <property type="protein sequence ID" value="OLP78591.1"/>
    <property type="molecule type" value="Genomic_DNA"/>
</dbReference>
<dbReference type="InterPro" id="IPR036716">
    <property type="entry name" value="Pest_crys_N_sf"/>
</dbReference>
<evidence type="ECO:0000256" key="14">
    <source>
        <dbReference type="ARBA" id="ARBA00023160"/>
    </source>
</evidence>
<comment type="cofactor">
    <cofactor evidence="1">
        <name>Zn(2+)</name>
        <dbReference type="ChEBI" id="CHEBI:29105"/>
    </cofactor>
</comment>
<keyword evidence="15" id="KW-0092">Biotin</keyword>
<dbReference type="GO" id="GO:0006094">
    <property type="term" value="P:gluconeogenesis"/>
    <property type="evidence" value="ECO:0007669"/>
    <property type="project" value="TreeGrafter"/>
</dbReference>
<feature type="signal peptide" evidence="20">
    <location>
        <begin position="1"/>
        <end position="18"/>
    </location>
</feature>
<keyword evidence="19" id="KW-0472">Membrane</keyword>
<dbReference type="GO" id="GO:0009317">
    <property type="term" value="C:acetyl-CoA carboxylase complex"/>
    <property type="evidence" value="ECO:0007669"/>
    <property type="project" value="InterPro"/>
</dbReference>
<dbReference type="Pfam" id="PF02436">
    <property type="entry name" value="PYC_OADA"/>
    <property type="match status" value="1"/>
</dbReference>